<organism evidence="2 3">
    <name type="scientific">Mycteria americana</name>
    <name type="common">Wood stork</name>
    <dbReference type="NCBI Taxonomy" id="33587"/>
    <lineage>
        <taxon>Eukaryota</taxon>
        <taxon>Metazoa</taxon>
        <taxon>Chordata</taxon>
        <taxon>Craniata</taxon>
        <taxon>Vertebrata</taxon>
        <taxon>Euteleostomi</taxon>
        <taxon>Archelosauria</taxon>
        <taxon>Archosauria</taxon>
        <taxon>Dinosauria</taxon>
        <taxon>Saurischia</taxon>
        <taxon>Theropoda</taxon>
        <taxon>Coelurosauria</taxon>
        <taxon>Aves</taxon>
        <taxon>Neognathae</taxon>
        <taxon>Neoaves</taxon>
        <taxon>Aequornithes</taxon>
        <taxon>Ciconiiformes</taxon>
        <taxon>Ciconiidae</taxon>
        <taxon>Mycteria</taxon>
    </lineage>
</organism>
<name>A0AAN7S7I9_MYCAM</name>
<keyword evidence="3" id="KW-1185">Reference proteome</keyword>
<dbReference type="AlphaFoldDB" id="A0AAN7S7I9"/>
<comment type="caution">
    <text evidence="2">The sequence shown here is derived from an EMBL/GenBank/DDBJ whole genome shotgun (WGS) entry which is preliminary data.</text>
</comment>
<dbReference type="Proteomes" id="UP001333110">
    <property type="component" value="Unassembled WGS sequence"/>
</dbReference>
<accession>A0AAN7S7I9</accession>
<evidence type="ECO:0000256" key="1">
    <source>
        <dbReference type="SAM" id="MobiDB-lite"/>
    </source>
</evidence>
<feature type="region of interest" description="Disordered" evidence="1">
    <location>
        <begin position="364"/>
        <end position="397"/>
    </location>
</feature>
<evidence type="ECO:0000313" key="3">
    <source>
        <dbReference type="Proteomes" id="UP001333110"/>
    </source>
</evidence>
<sequence length="575" mass="62931">MRTLVPGRLGAWGRELRPRPSTPVLVRGVQAVPVPSCLRLPPQRLGAAGSAVCSPPPPPECFQRLSKVQNRYALKIGSGASNNFRLSNVNCILGSSRGSVTSRSREVIHFLDIDEATAVPGFETLSSAKMLRNWRVQWRATERRVKGDLIAAYNYLKGGYKDGGARLFLVLADYSGKMYSSTREQIKERPGTFVEGPCATGLSDVVTSRTGSHCIEHQTHIWGKYLSWFSPSRQLSTTQPLAHSPSVGWGRESEEQKCTVRRAHRYGRRVRSPLWEAFAARPADAVQSWACSRLLGLAAGRWPPASSARPSACSVLLSPNESSLIVHGVKEASDGKKGCDPVIKDRITVRYVRQGKKCRAAAVRERSEKNVRNNSADTKVREEGGGGGAPGTGAEIPLQPMVKTMGRKVVPVQPMEVIGGADIHLQPVEDPTLKQADMPWRKLQPVENPCQRRLLAGTVAPGEEPTLEKVFWQDLWPCGGPTLEQSVPEGLHPVERTRAGTVLEELQPTGRTCAGVAHAGLYPVDMSMLEPGKSVRRKERQRQGCLTHFTANAAFPPLTLPLQIASRSDLHPTFQ</sequence>
<gene>
    <name evidence="2" type="ORF">QYF61_013625</name>
</gene>
<feature type="non-terminal residue" evidence="2">
    <location>
        <position position="575"/>
    </location>
</feature>
<protein>
    <submittedName>
        <fullName evidence="2">Uncharacterized protein</fullName>
    </submittedName>
</protein>
<proteinExistence type="predicted"/>
<reference evidence="2 3" key="1">
    <citation type="journal article" date="2023" name="J. Hered.">
        <title>Chromosome-level genome of the wood stork (Mycteria americana) provides insight into avian chromosome evolution.</title>
        <authorList>
            <person name="Flamio R. Jr."/>
            <person name="Ramstad K.M."/>
        </authorList>
    </citation>
    <scope>NUCLEOTIDE SEQUENCE [LARGE SCALE GENOMIC DNA]</scope>
    <source>
        <strain evidence="2">JAX WOST 10</strain>
    </source>
</reference>
<evidence type="ECO:0000313" key="2">
    <source>
        <dbReference type="EMBL" id="KAK4830792.1"/>
    </source>
</evidence>
<dbReference type="EMBL" id="JAUNZN010000001">
    <property type="protein sequence ID" value="KAK4830792.1"/>
    <property type="molecule type" value="Genomic_DNA"/>
</dbReference>